<dbReference type="InterPro" id="IPR002126">
    <property type="entry name" value="Cadherin-like_dom"/>
</dbReference>
<protein>
    <recommendedName>
        <fullName evidence="10">Cadherin domain-containing protein</fullName>
    </recommendedName>
</protein>
<gene>
    <name evidence="11" type="ORF">OBRU01_19022</name>
</gene>
<dbReference type="Proteomes" id="UP000037510">
    <property type="component" value="Unassembled WGS sequence"/>
</dbReference>
<dbReference type="GO" id="GO:0005509">
    <property type="term" value="F:calcium ion binding"/>
    <property type="evidence" value="ECO:0007669"/>
    <property type="project" value="UniProtKB-UniRule"/>
</dbReference>
<keyword evidence="6" id="KW-1133">Transmembrane helix</keyword>
<evidence type="ECO:0000259" key="10">
    <source>
        <dbReference type="PROSITE" id="PS50268"/>
    </source>
</evidence>
<dbReference type="InterPro" id="IPR015919">
    <property type="entry name" value="Cadherin-like_sf"/>
</dbReference>
<sequence length="1660" mass="178745">MTRDADYPNLSSKACVARCPDRHRCHRVSHPKPSKLANLHSHMNPQECIRRLVVELSAAIVVMIASCLMGAEETGLKFILAAIQDSRCYLMNGGAVESFFISEDTPIGSVIGTLSVNGDPRDDLGDVSLRVQEKGAAVGLAPGSKNLTLLRVLDREEKQGPSNVYVNVRCDRRRTTDPSFIIPVSVRVWDVNDNAPQWVGAPYRVRVSELTTVGTRILAPRASDADQPGPHATLHYSVVPGPHSVSAPYRVRVSELTTVGTRILAPRASDADQPGSHRTLHYSVVPGLHRVSAPYRVRVSELTTEGTRILAPRASDADQPGPHASLHYSVVPGPHRVSAPYRVHVSELTTVGTRILAPRASDADQPGPHSTVHYSVVPGPHSVSAPYRVRVSELTTVGTRILAPRASDADQPGPHATVHYSVVPGPHSVSAPYRVRASELTTVGTRILAPRASDADQPGPHATLQYSVVPGPHSVSAPYRVRVSELTTVGTRILAPRASDADQPGPHATLHYSVELVRFAHELESVVVVGSPLDYESLRNFTVTLRAADAGSPPLHADAQLIVELLDADDQNPAFSHEHYTAVIPDDTQKNAILVTSPGPVSAADQDVGINAPVYYSTSGDNKHLVTVGRDSGQLTVSEQLLALTQPVTIVIKATQVDNADRYALATLSVSRRAPGEREARGVRFSRAQYHCRVSEAAAPGALLATLHTDPPSHTQNSPLQFFVSDRSFLDKFAINSAGEVLLRRSLDYETADSYYYQNDTASLNITVDNVNEWEPRFRYPQYEFSVEAPPGEGGGGDAMERLSRVGLLPVGKLDVALYMNASGDMFLRQEALATLNSTVLRTSVPVLVHVSSKLLRAQSSSSATPLLAAGGAAIALLVMLLCAALLVLRRSRRRKPSPAPASKPYVAHEKPRSPPPASPPALPPASPAPVGTSGSLQSVSAGASTILANSSSSLDLRDSLPTNGTVNGQRRGGGVERGAPRPHEPHRLLLGTRGARGVPTHVLVPAERDAPRLVTLPPRANQAGATTANGLVPSTPNRPTLHLSHQTNSPQMINTPSKSRLTSPDQEIQEVSLNLPQQASPQSHLVTLQRPISMTMTPQEVAFHQQSYTSHQQSLASPQHYLVVTSPIPSHRTHSSLQMSPPPSTHVPARSPHRLRTAMSLPYEPPVGPIGLSFASKAGPKPNNPRYTPHPFQVLPSSMMIRKPEPISWIKYPVEPHHIYPGPYAAVDLPFQDLNNNPHSCDVPKTYKKGKLSSTWGPQKLKCLEKSRKCVRFASTWGPAHPGRAGEYATINPRKLTSRYIPSKIWDYQVFSLVSKAQAIMSNITMSNLVEDRDNIPTAHSGGITYGSPKNFIRGVLRREISQTQKMLQIKYLAAALLLASACGGSTETDHEDSCDAPDPWEAAIEDWATAERGNLTRHGRIMSLPPSQGYYVSDRIDLVPPPPPRPHLHPPHSQMHHRGPYPMPGHSNQGHHSGPPPAGTQSYGHSPPGTQSGPPPGNSYDHVPSGNPAGQQSSGNSYHPSSGSQNHGQPQGGPSHSPPSQGPSHGPPSGGPPSRGPPPSGPQGAPMPYDEWQATPPPPPGAGKIAPPTNQPIPVQSADRVDAAPPPSPQKQVSETDLYLLRAIEKLVYRVDLMEKRMRKMEENMHYIVAGAEPKPDK</sequence>
<evidence type="ECO:0000256" key="5">
    <source>
        <dbReference type="ARBA" id="ARBA00022889"/>
    </source>
</evidence>
<feature type="compositionally biased region" description="Basic and acidic residues" evidence="9">
    <location>
        <begin position="979"/>
        <end position="988"/>
    </location>
</feature>
<keyword evidence="12" id="KW-1185">Reference proteome</keyword>
<keyword evidence="5" id="KW-0130">Cell adhesion</keyword>
<keyword evidence="2" id="KW-0812">Transmembrane</keyword>
<dbReference type="PRINTS" id="PR00205">
    <property type="entry name" value="CADHERIN"/>
</dbReference>
<dbReference type="GO" id="GO:0005886">
    <property type="term" value="C:plasma membrane"/>
    <property type="evidence" value="ECO:0007669"/>
    <property type="project" value="InterPro"/>
</dbReference>
<dbReference type="SUPFAM" id="SSF49313">
    <property type="entry name" value="Cadherin-like"/>
    <property type="match status" value="4"/>
</dbReference>
<feature type="compositionally biased region" description="Low complexity" evidence="9">
    <location>
        <begin position="1513"/>
        <end position="1537"/>
    </location>
</feature>
<feature type="domain" description="Cadherin" evidence="10">
    <location>
        <begin position="429"/>
        <end position="575"/>
    </location>
</feature>
<feature type="compositionally biased region" description="Pro residues" evidence="9">
    <location>
        <begin position="1538"/>
        <end position="1563"/>
    </location>
</feature>
<dbReference type="PANTHER" id="PTHR24025:SF23">
    <property type="entry name" value="NEURAL-CADHERIN"/>
    <property type="match status" value="1"/>
</dbReference>
<reference evidence="11 12" key="1">
    <citation type="journal article" date="2015" name="Genome Biol. Evol.">
        <title>The genome of winter moth (Operophtera brumata) provides a genomic perspective on sexual dimorphism and phenology.</title>
        <authorList>
            <person name="Derks M.F."/>
            <person name="Smit S."/>
            <person name="Salis L."/>
            <person name="Schijlen E."/>
            <person name="Bossers A."/>
            <person name="Mateman C."/>
            <person name="Pijl A.S."/>
            <person name="de Ridder D."/>
            <person name="Groenen M.A."/>
            <person name="Visser M.E."/>
            <person name="Megens H.J."/>
        </authorList>
    </citation>
    <scope>NUCLEOTIDE SEQUENCE [LARGE SCALE GENOMIC DNA]</scope>
    <source>
        <strain evidence="11">WM2013NL</strain>
        <tissue evidence="11">Head and thorax</tissue>
    </source>
</reference>
<dbReference type="GO" id="GO:0005911">
    <property type="term" value="C:cell-cell junction"/>
    <property type="evidence" value="ECO:0007669"/>
    <property type="project" value="TreeGrafter"/>
</dbReference>
<evidence type="ECO:0000256" key="1">
    <source>
        <dbReference type="ARBA" id="ARBA00004370"/>
    </source>
</evidence>
<keyword evidence="3" id="KW-0677">Repeat</keyword>
<feature type="region of interest" description="Disordered" evidence="9">
    <location>
        <begin position="893"/>
        <end position="938"/>
    </location>
</feature>
<dbReference type="PROSITE" id="PS00232">
    <property type="entry name" value="CADHERIN_1"/>
    <property type="match status" value="1"/>
</dbReference>
<dbReference type="PANTHER" id="PTHR24025">
    <property type="entry name" value="DESMOGLEIN FAMILY MEMBER"/>
    <property type="match status" value="1"/>
</dbReference>
<dbReference type="SMART" id="SM00112">
    <property type="entry name" value="CA"/>
    <property type="match status" value="4"/>
</dbReference>
<feature type="domain" description="Cadherin" evidence="10">
    <location>
        <begin position="686"/>
        <end position="778"/>
    </location>
</feature>
<evidence type="ECO:0000313" key="12">
    <source>
        <dbReference type="Proteomes" id="UP000037510"/>
    </source>
</evidence>
<dbReference type="PROSITE" id="PS50268">
    <property type="entry name" value="CADHERIN_2"/>
    <property type="match status" value="3"/>
</dbReference>
<dbReference type="GO" id="GO:0007156">
    <property type="term" value="P:homophilic cell adhesion via plasma membrane adhesion molecules"/>
    <property type="evidence" value="ECO:0007669"/>
    <property type="project" value="InterPro"/>
</dbReference>
<dbReference type="InterPro" id="IPR020894">
    <property type="entry name" value="Cadherin_CS"/>
</dbReference>
<dbReference type="EMBL" id="JTDY01004562">
    <property type="protein sequence ID" value="KOB68008.1"/>
    <property type="molecule type" value="Genomic_DNA"/>
</dbReference>
<dbReference type="CDD" id="cd11304">
    <property type="entry name" value="Cadherin_repeat"/>
    <property type="match status" value="8"/>
</dbReference>
<name>A0A0L7KXL3_OPEBR</name>
<accession>A0A0L7KXL3</accession>
<feature type="compositionally biased region" description="Pro residues" evidence="9">
    <location>
        <begin position="914"/>
        <end position="928"/>
    </location>
</feature>
<dbReference type="FunFam" id="2.60.40.60:FF:000262">
    <property type="entry name" value="protocadherin-23 isoform X2"/>
    <property type="match status" value="1"/>
</dbReference>
<evidence type="ECO:0000256" key="7">
    <source>
        <dbReference type="ARBA" id="ARBA00023136"/>
    </source>
</evidence>
<evidence type="ECO:0000256" key="6">
    <source>
        <dbReference type="ARBA" id="ARBA00022989"/>
    </source>
</evidence>
<evidence type="ECO:0000256" key="3">
    <source>
        <dbReference type="ARBA" id="ARBA00022737"/>
    </source>
</evidence>
<comment type="subcellular location">
    <subcellularLocation>
        <location evidence="1">Membrane</location>
    </subcellularLocation>
</comment>
<organism evidence="11 12">
    <name type="scientific">Operophtera brumata</name>
    <name type="common">Winter moth</name>
    <name type="synonym">Phalaena brumata</name>
    <dbReference type="NCBI Taxonomy" id="104452"/>
    <lineage>
        <taxon>Eukaryota</taxon>
        <taxon>Metazoa</taxon>
        <taxon>Ecdysozoa</taxon>
        <taxon>Arthropoda</taxon>
        <taxon>Hexapoda</taxon>
        <taxon>Insecta</taxon>
        <taxon>Pterygota</taxon>
        <taxon>Neoptera</taxon>
        <taxon>Endopterygota</taxon>
        <taxon>Lepidoptera</taxon>
        <taxon>Glossata</taxon>
        <taxon>Ditrysia</taxon>
        <taxon>Geometroidea</taxon>
        <taxon>Geometridae</taxon>
        <taxon>Larentiinae</taxon>
        <taxon>Operophtera</taxon>
    </lineage>
</organism>
<keyword evidence="4 8" id="KW-0106">Calcium</keyword>
<evidence type="ECO:0000256" key="8">
    <source>
        <dbReference type="PROSITE-ProRule" id="PRU00043"/>
    </source>
</evidence>
<dbReference type="Pfam" id="PF00028">
    <property type="entry name" value="Cadherin"/>
    <property type="match status" value="1"/>
</dbReference>
<keyword evidence="7" id="KW-0472">Membrane</keyword>
<dbReference type="InterPro" id="IPR050971">
    <property type="entry name" value="Cadherin-domain_protein"/>
</dbReference>
<evidence type="ECO:0000256" key="2">
    <source>
        <dbReference type="ARBA" id="ARBA00022692"/>
    </source>
</evidence>
<feature type="region of interest" description="Disordered" evidence="9">
    <location>
        <begin position="1131"/>
        <end position="1151"/>
    </location>
</feature>
<dbReference type="STRING" id="104452.A0A0L7KXL3"/>
<dbReference type="Gene3D" id="2.60.40.60">
    <property type="entry name" value="Cadherins"/>
    <property type="match status" value="5"/>
</dbReference>
<comment type="caution">
    <text evidence="11">The sequence shown here is derived from an EMBL/GenBank/DDBJ whole genome shotgun (WGS) entry which is preliminary data.</text>
</comment>
<evidence type="ECO:0000256" key="9">
    <source>
        <dbReference type="SAM" id="MobiDB-lite"/>
    </source>
</evidence>
<feature type="compositionally biased region" description="Polar residues" evidence="9">
    <location>
        <begin position="1024"/>
        <end position="1062"/>
    </location>
</feature>
<evidence type="ECO:0000313" key="11">
    <source>
        <dbReference type="EMBL" id="KOB68008.1"/>
    </source>
</evidence>
<feature type="domain" description="Cadherin" evidence="10">
    <location>
        <begin position="101"/>
        <end position="198"/>
    </location>
</feature>
<evidence type="ECO:0000256" key="4">
    <source>
        <dbReference type="ARBA" id="ARBA00022837"/>
    </source>
</evidence>
<proteinExistence type="predicted"/>
<feature type="region of interest" description="Disordered" evidence="9">
    <location>
        <begin position="1435"/>
        <end position="1616"/>
    </location>
</feature>
<feature type="region of interest" description="Disordered" evidence="9">
    <location>
        <begin position="955"/>
        <end position="992"/>
    </location>
</feature>
<feature type="region of interest" description="Disordered" evidence="9">
    <location>
        <begin position="1023"/>
        <end position="1062"/>
    </location>
</feature>
<feature type="compositionally biased region" description="Basic residues" evidence="9">
    <location>
        <begin position="1448"/>
        <end position="1461"/>
    </location>
</feature>